<dbReference type="GO" id="GO:0043531">
    <property type="term" value="F:ADP binding"/>
    <property type="evidence" value="ECO:0007669"/>
    <property type="project" value="InterPro"/>
</dbReference>
<evidence type="ECO:0000313" key="4">
    <source>
        <dbReference type="Proteomes" id="UP001221757"/>
    </source>
</evidence>
<dbReference type="EMBL" id="JARKIE010000135">
    <property type="protein sequence ID" value="KAJ7678381.1"/>
    <property type="molecule type" value="Genomic_DNA"/>
</dbReference>
<proteinExistence type="predicted"/>
<dbReference type="SUPFAM" id="SSF48452">
    <property type="entry name" value="TPR-like"/>
    <property type="match status" value="3"/>
</dbReference>
<accession>A0AAD7GB63</accession>
<dbReference type="Proteomes" id="UP001221757">
    <property type="component" value="Unassembled WGS sequence"/>
</dbReference>
<comment type="caution">
    <text evidence="3">The sequence shown here is derived from an EMBL/GenBank/DDBJ whole genome shotgun (WGS) entry which is preliminary data.</text>
</comment>
<dbReference type="Pfam" id="PF13374">
    <property type="entry name" value="TPR_10"/>
    <property type="match status" value="4"/>
</dbReference>
<dbReference type="Pfam" id="PF25000">
    <property type="entry name" value="DUF7779"/>
    <property type="match status" value="1"/>
</dbReference>
<dbReference type="SUPFAM" id="SSF52540">
    <property type="entry name" value="P-loop containing nucleoside triphosphate hydrolases"/>
    <property type="match status" value="1"/>
</dbReference>
<dbReference type="InterPro" id="IPR056681">
    <property type="entry name" value="DUF7779"/>
</dbReference>
<dbReference type="PANTHER" id="PTHR46082:SF11">
    <property type="entry name" value="AAA+ ATPASE DOMAIN-CONTAINING PROTEIN-RELATED"/>
    <property type="match status" value="1"/>
</dbReference>
<protein>
    <recommendedName>
        <fullName evidence="2">DUF7779 domain-containing protein</fullName>
    </recommendedName>
</protein>
<name>A0AAD7GB63_MYCRO</name>
<sequence>MASASAAASSSSATRATPSVSSSSSADWLEISLLTARTITAAAECAPFPYIKGAFGTAVIFLETVEKVKKNREDWKDLCEITTNIISIVQNEIQVQGDSGASRFKKLCEDLEKFLSEVQDRVQLLQKEPKGFRERFKEVVKLRSTADEISKYGKRINELRLNFVLATTMGIYSHLAKALPIGPPSNAIAASNINSCPLASKIFHGRESILATMVKYYADTRKQQIFLLHGLGGAGKTQIALKFVEDSSQFSDVFFIDASTPETIDTGLMNIAVSKNSGSNAQDALQWLSRTTEEWLLVFDNADDPKINLHSYFPRCRHGNIVITSRNPGLAVHAGANAAVSDMEEIDSVELLLKSAAQDSTPQNWQVAREIVKELCYFPLAIIQAGAFIAKSGALNSYLAYYSANRVRLLSENPAQTHDDYGSTVYTTWQISFKELTAPAATLLQLCSFLHHQGISEQIFSHASMYTFSADGPSKEELKGPLEILSHFTDTTGVWDSLQFMGLINELIGYSLINFDPVTKMFSIHPLVHKWSQSTVIDQRGYHSHMVAIVGMSFGAIPEETKRVASLQLLAHADSLLQGDTAAAIDFGLECADIYAWAGQDKKAEPLALAVLQRRRDTLGEDHLGTLAAMNFVAYIHYQLGQPKQAETLQSVVLEKQKSMLGVDHPETLITMLYLANTYCQLGRLQEAEAFQSVVFEKRKTILGEDHPHTLSAMAHLAIGNLALTYSQLGRLQEAEALQSVVFEKRKTISGEDHPETLIAMGNLALTYSQLGRLQEAEALQSVVFEKRKIMLGEDHPYTLTSMGNLAWTYSRFSRLQEAEALQSVVFEKRKTILGEDHPHTLSAMAHLAMTYYQLGRLQEAEALESVVFEKQKTILGEDHPDTLAAMDNLADTYHRLGRIEEERRLDRNRHSRSGNNLIVCSTGLCNI</sequence>
<dbReference type="InterPro" id="IPR011990">
    <property type="entry name" value="TPR-like_helical_dom_sf"/>
</dbReference>
<gene>
    <name evidence="3" type="ORF">B0H17DRAFT_109612</name>
</gene>
<dbReference type="InterPro" id="IPR059179">
    <property type="entry name" value="MLKL-like_MCAfunc"/>
</dbReference>
<keyword evidence="4" id="KW-1185">Reference proteome</keyword>
<evidence type="ECO:0000313" key="3">
    <source>
        <dbReference type="EMBL" id="KAJ7678381.1"/>
    </source>
</evidence>
<organism evidence="3 4">
    <name type="scientific">Mycena rosella</name>
    <name type="common">Pink bonnet</name>
    <name type="synonym">Agaricus rosellus</name>
    <dbReference type="NCBI Taxonomy" id="1033263"/>
    <lineage>
        <taxon>Eukaryota</taxon>
        <taxon>Fungi</taxon>
        <taxon>Dikarya</taxon>
        <taxon>Basidiomycota</taxon>
        <taxon>Agaricomycotina</taxon>
        <taxon>Agaricomycetes</taxon>
        <taxon>Agaricomycetidae</taxon>
        <taxon>Agaricales</taxon>
        <taxon>Marasmiineae</taxon>
        <taxon>Mycenaceae</taxon>
        <taxon>Mycena</taxon>
    </lineage>
</organism>
<reference evidence="3" key="1">
    <citation type="submission" date="2023-03" db="EMBL/GenBank/DDBJ databases">
        <title>Massive genome expansion in bonnet fungi (Mycena s.s.) driven by repeated elements and novel gene families across ecological guilds.</title>
        <authorList>
            <consortium name="Lawrence Berkeley National Laboratory"/>
            <person name="Harder C.B."/>
            <person name="Miyauchi S."/>
            <person name="Viragh M."/>
            <person name="Kuo A."/>
            <person name="Thoen E."/>
            <person name="Andreopoulos B."/>
            <person name="Lu D."/>
            <person name="Skrede I."/>
            <person name="Drula E."/>
            <person name="Henrissat B."/>
            <person name="Morin E."/>
            <person name="Kohler A."/>
            <person name="Barry K."/>
            <person name="LaButti K."/>
            <person name="Morin E."/>
            <person name="Salamov A."/>
            <person name="Lipzen A."/>
            <person name="Mereny Z."/>
            <person name="Hegedus B."/>
            <person name="Baldrian P."/>
            <person name="Stursova M."/>
            <person name="Weitz H."/>
            <person name="Taylor A."/>
            <person name="Grigoriev I.V."/>
            <person name="Nagy L.G."/>
            <person name="Martin F."/>
            <person name="Kauserud H."/>
        </authorList>
    </citation>
    <scope>NUCLEOTIDE SEQUENCE</scope>
    <source>
        <strain evidence="3">CBHHK067</strain>
    </source>
</reference>
<dbReference type="AlphaFoldDB" id="A0AAD7GB63"/>
<dbReference type="InterPro" id="IPR053137">
    <property type="entry name" value="NLR-like"/>
</dbReference>
<dbReference type="Gene3D" id="1.25.40.10">
    <property type="entry name" value="Tetratricopeptide repeat domain"/>
    <property type="match status" value="2"/>
</dbReference>
<dbReference type="PANTHER" id="PTHR46082">
    <property type="entry name" value="ATP/GTP-BINDING PROTEIN-RELATED"/>
    <property type="match status" value="1"/>
</dbReference>
<feature type="domain" description="DUF7779" evidence="2">
    <location>
        <begin position="432"/>
        <end position="535"/>
    </location>
</feature>
<dbReference type="Gene3D" id="3.40.50.300">
    <property type="entry name" value="P-loop containing nucleotide triphosphate hydrolases"/>
    <property type="match status" value="1"/>
</dbReference>
<dbReference type="InterPro" id="IPR027417">
    <property type="entry name" value="P-loop_NTPase"/>
</dbReference>
<feature type="region of interest" description="Disordered" evidence="1">
    <location>
        <begin position="1"/>
        <end position="21"/>
    </location>
</feature>
<evidence type="ECO:0000256" key="1">
    <source>
        <dbReference type="SAM" id="MobiDB-lite"/>
    </source>
</evidence>
<evidence type="ECO:0000259" key="2">
    <source>
        <dbReference type="Pfam" id="PF25000"/>
    </source>
</evidence>
<dbReference type="Pfam" id="PF13424">
    <property type="entry name" value="TPR_12"/>
    <property type="match status" value="2"/>
</dbReference>
<dbReference type="CDD" id="cd21037">
    <property type="entry name" value="MLKL_NTD"/>
    <property type="match status" value="1"/>
</dbReference>